<evidence type="ECO:0008006" key="4">
    <source>
        <dbReference type="Google" id="ProtNLM"/>
    </source>
</evidence>
<accession>A0ABV3WUU6</accession>
<reference evidence="2 3" key="1">
    <citation type="submission" date="2024-01" db="EMBL/GenBank/DDBJ databases">
        <title>New evidence supports the origin of RcGTA from prophage.</title>
        <authorList>
            <person name="Xu Y."/>
            <person name="Liu B."/>
            <person name="Chen F."/>
        </authorList>
    </citation>
    <scope>NUCLEOTIDE SEQUENCE [LARGE SCALE GENOMIC DNA]</scope>
    <source>
        <strain evidence="2 3">CBW1107-2</strain>
    </source>
</reference>
<evidence type="ECO:0000313" key="3">
    <source>
        <dbReference type="Proteomes" id="UP001559025"/>
    </source>
</evidence>
<feature type="signal peptide" evidence="1">
    <location>
        <begin position="1"/>
        <end position="20"/>
    </location>
</feature>
<protein>
    <recommendedName>
        <fullName evidence="4">Lipoprotein</fullName>
    </recommendedName>
</protein>
<dbReference type="Proteomes" id="UP001559025">
    <property type="component" value="Unassembled WGS sequence"/>
</dbReference>
<dbReference type="RefSeq" id="WP_368803449.1">
    <property type="nucleotide sequence ID" value="NZ_JAZHFV010000004.1"/>
</dbReference>
<sequence length="154" mass="16066">MKYLSLAALVVLAGCAGTNAIRTSQDTVIIQASAAPVCGSIGAAKVAQRQAAIETIKAGFDRYIIVNAASANNVRASQMPGTYHTTGQYGGGWMSAQTTYTPGPVIYSGSHDQSFAVKMFREGEPYAAQAISARETLGPKWQEAIKGGSLTTCT</sequence>
<feature type="chain" id="PRO_5046908446" description="Lipoprotein" evidence="1">
    <location>
        <begin position="21"/>
        <end position="154"/>
    </location>
</feature>
<dbReference type="EMBL" id="JAZHFV010000004">
    <property type="protein sequence ID" value="MEX4008449.1"/>
    <property type="molecule type" value="Genomic_DNA"/>
</dbReference>
<proteinExistence type="predicted"/>
<gene>
    <name evidence="2" type="ORF">V1479_14135</name>
</gene>
<comment type="caution">
    <text evidence="2">The sequence shown here is derived from an EMBL/GenBank/DDBJ whole genome shotgun (WGS) entry which is preliminary data.</text>
</comment>
<evidence type="ECO:0000313" key="2">
    <source>
        <dbReference type="EMBL" id="MEX4008449.1"/>
    </source>
</evidence>
<evidence type="ECO:0000256" key="1">
    <source>
        <dbReference type="SAM" id="SignalP"/>
    </source>
</evidence>
<dbReference type="PROSITE" id="PS51257">
    <property type="entry name" value="PROKAR_LIPOPROTEIN"/>
    <property type="match status" value="1"/>
</dbReference>
<keyword evidence="3" id="KW-1185">Reference proteome</keyword>
<name>A0ABV3WUU6_9HYPH</name>
<keyword evidence="1" id="KW-0732">Signal</keyword>
<organism evidence="2 3">
    <name type="scientific">Neoaquamicrobium sediminum</name>
    <dbReference type="NCBI Taxonomy" id="1849104"/>
    <lineage>
        <taxon>Bacteria</taxon>
        <taxon>Pseudomonadati</taxon>
        <taxon>Pseudomonadota</taxon>
        <taxon>Alphaproteobacteria</taxon>
        <taxon>Hyphomicrobiales</taxon>
        <taxon>Phyllobacteriaceae</taxon>
        <taxon>Neoaquamicrobium</taxon>
    </lineage>
</organism>